<name>A0A1I0GJG0_9BACI</name>
<organism evidence="1 2">
    <name type="scientific">Salinibacillus kushneri</name>
    <dbReference type="NCBI Taxonomy" id="237682"/>
    <lineage>
        <taxon>Bacteria</taxon>
        <taxon>Bacillati</taxon>
        <taxon>Bacillota</taxon>
        <taxon>Bacilli</taxon>
        <taxon>Bacillales</taxon>
        <taxon>Bacillaceae</taxon>
        <taxon>Salinibacillus</taxon>
    </lineage>
</organism>
<evidence type="ECO:0000313" key="1">
    <source>
        <dbReference type="EMBL" id="SET71280.1"/>
    </source>
</evidence>
<dbReference type="Gene3D" id="2.30.30.340">
    <property type="entry name" value="Hypothetical protein YfhH like domains"/>
    <property type="match status" value="1"/>
</dbReference>
<dbReference type="Proteomes" id="UP000199095">
    <property type="component" value="Unassembled WGS sequence"/>
</dbReference>
<dbReference type="InterPro" id="IPR014938">
    <property type="entry name" value="YfhH-like"/>
</dbReference>
<sequence length="116" mass="13528">METRYSDMTVEQLREEIAKLTEKAQKAEQLGMINEYAVYERKMMMAKAYMMDPSAYESGDIYEIENTPNHYFKIDYRNGIFAWGKRVDKEGNPIAIDTEQEALPISMLGNYIPPEK</sequence>
<dbReference type="InterPro" id="IPR036289">
    <property type="entry name" value="YfhH"/>
</dbReference>
<dbReference type="SUPFAM" id="SSF101697">
    <property type="entry name" value="Hypothetical protein YfhH"/>
    <property type="match status" value="1"/>
</dbReference>
<accession>A0A1I0GJG0</accession>
<keyword evidence="2" id="KW-1185">Reference proteome</keyword>
<dbReference type="RefSeq" id="WP_093135571.1">
    <property type="nucleotide sequence ID" value="NZ_FOHJ01000007.1"/>
</dbReference>
<evidence type="ECO:0000313" key="2">
    <source>
        <dbReference type="Proteomes" id="UP000199095"/>
    </source>
</evidence>
<protein>
    <submittedName>
        <fullName evidence="1">Uncharacterized protein</fullName>
    </submittedName>
</protein>
<reference evidence="2" key="1">
    <citation type="submission" date="2016-10" db="EMBL/GenBank/DDBJ databases">
        <authorList>
            <person name="Varghese N."/>
            <person name="Submissions S."/>
        </authorList>
    </citation>
    <scope>NUCLEOTIDE SEQUENCE [LARGE SCALE GENOMIC DNA]</scope>
    <source>
        <strain evidence="2">CGMCC 1.3566</strain>
    </source>
</reference>
<dbReference type="STRING" id="237682.SAMN05421676_10738"/>
<dbReference type="OrthoDB" id="2353288at2"/>
<dbReference type="EMBL" id="FOHJ01000007">
    <property type="protein sequence ID" value="SET71280.1"/>
    <property type="molecule type" value="Genomic_DNA"/>
</dbReference>
<gene>
    <name evidence="1" type="ORF">SAMN05421676_10738</name>
</gene>
<proteinExistence type="predicted"/>
<dbReference type="Gene3D" id="1.10.287.880">
    <property type="entry name" value="Hypothetical protein YfhH domain"/>
    <property type="match status" value="1"/>
</dbReference>
<dbReference type="AlphaFoldDB" id="A0A1I0GJG0"/>
<dbReference type="Pfam" id="PF08838">
    <property type="entry name" value="DUF1811"/>
    <property type="match status" value="1"/>
</dbReference>